<comment type="similarity">
    <text evidence="2">Belongs to the metallo-dependent hydrolases superfamily. DHOase family. Class II DHOase subfamily.</text>
</comment>
<dbReference type="PROSITE" id="PS00483">
    <property type="entry name" value="DIHYDROOROTASE_2"/>
    <property type="match status" value="1"/>
</dbReference>
<dbReference type="SUPFAM" id="SSF51556">
    <property type="entry name" value="Metallo-dependent hydrolases"/>
    <property type="match status" value="1"/>
</dbReference>
<evidence type="ECO:0000313" key="10">
    <source>
        <dbReference type="Proteomes" id="UP000078348"/>
    </source>
</evidence>
<dbReference type="PIRSF" id="PIRSF001237">
    <property type="entry name" value="DHOdimr"/>
    <property type="match status" value="1"/>
</dbReference>
<dbReference type="InterPro" id="IPR032466">
    <property type="entry name" value="Metal_Hydrolase"/>
</dbReference>
<dbReference type="EC" id="3.5.2.3" evidence="3"/>
<keyword evidence="5" id="KW-0378">Hydrolase</keyword>
<keyword evidence="10" id="KW-1185">Reference proteome</keyword>
<evidence type="ECO:0000256" key="1">
    <source>
        <dbReference type="ARBA" id="ARBA00004880"/>
    </source>
</evidence>
<dbReference type="AlphaFoldDB" id="A0A196SJI5"/>
<protein>
    <recommendedName>
        <fullName evidence="3">dihydroorotase</fullName>
        <ecNumber evidence="3">3.5.2.3</ecNumber>
    </recommendedName>
</protein>
<dbReference type="UniPathway" id="UPA00070">
    <property type="reaction ID" value="UER00117"/>
</dbReference>
<dbReference type="CDD" id="cd01294">
    <property type="entry name" value="DHOase"/>
    <property type="match status" value="1"/>
</dbReference>
<dbReference type="PROSITE" id="PS00482">
    <property type="entry name" value="DIHYDROOROTASE_1"/>
    <property type="match status" value="1"/>
</dbReference>
<dbReference type="STRING" id="478820.A0A196SJI5"/>
<dbReference type="InterPro" id="IPR002195">
    <property type="entry name" value="Dihydroorotase_CS"/>
</dbReference>
<evidence type="ECO:0000313" key="9">
    <source>
        <dbReference type="EMBL" id="OAO17210.1"/>
    </source>
</evidence>
<dbReference type="Proteomes" id="UP000078348">
    <property type="component" value="Unassembled WGS sequence"/>
</dbReference>
<evidence type="ECO:0000256" key="5">
    <source>
        <dbReference type="ARBA" id="ARBA00022801"/>
    </source>
</evidence>
<proteinExistence type="inferred from homology"/>
<evidence type="ECO:0000256" key="2">
    <source>
        <dbReference type="ARBA" id="ARBA00005631"/>
    </source>
</evidence>
<comment type="caution">
    <text evidence="9">The sequence shown here is derived from an EMBL/GenBank/DDBJ whole genome shotgun (WGS) entry which is preliminary data.</text>
</comment>
<dbReference type="GO" id="GO:0046872">
    <property type="term" value="F:metal ion binding"/>
    <property type="evidence" value="ECO:0007669"/>
    <property type="project" value="UniProtKB-KW"/>
</dbReference>
<dbReference type="GO" id="GO:0004151">
    <property type="term" value="F:dihydroorotase activity"/>
    <property type="evidence" value="ECO:0007669"/>
    <property type="project" value="UniProtKB-EC"/>
</dbReference>
<dbReference type="InterPro" id="IPR006680">
    <property type="entry name" value="Amidohydro-rel"/>
</dbReference>
<dbReference type="GO" id="GO:0006207">
    <property type="term" value="P:'de novo' pyrimidine nucleobase biosynthetic process"/>
    <property type="evidence" value="ECO:0007669"/>
    <property type="project" value="TreeGrafter"/>
</dbReference>
<dbReference type="OrthoDB" id="1670005at2759"/>
<reference evidence="9 10" key="1">
    <citation type="submission" date="2016-05" db="EMBL/GenBank/DDBJ databases">
        <title>Nuclear genome of Blastocystis sp. subtype 1 NandII.</title>
        <authorList>
            <person name="Gentekaki E."/>
            <person name="Curtis B."/>
            <person name="Stairs C."/>
            <person name="Eme L."/>
            <person name="Herman E."/>
            <person name="Klimes V."/>
            <person name="Arias M.C."/>
            <person name="Elias M."/>
            <person name="Hilliou F."/>
            <person name="Klute M."/>
            <person name="Malik S.-B."/>
            <person name="Pightling A."/>
            <person name="Rachubinski R."/>
            <person name="Salas D."/>
            <person name="Schlacht A."/>
            <person name="Suga H."/>
            <person name="Archibald J."/>
            <person name="Ball S.G."/>
            <person name="Clark G."/>
            <person name="Dacks J."/>
            <person name="Van Der Giezen M."/>
            <person name="Tsaousis A."/>
            <person name="Roger A."/>
        </authorList>
    </citation>
    <scope>NUCLEOTIDE SEQUENCE [LARGE SCALE GENOMIC DNA]</scope>
    <source>
        <strain evidence="10">ATCC 50177 / NandII</strain>
    </source>
</reference>
<evidence type="ECO:0000256" key="7">
    <source>
        <dbReference type="ARBA" id="ARBA00022975"/>
    </source>
</evidence>
<comment type="pathway">
    <text evidence="1">Pyrimidine metabolism; UMP biosynthesis via de novo pathway; (S)-dihydroorotate from bicarbonate: step 3/3.</text>
</comment>
<evidence type="ECO:0000256" key="3">
    <source>
        <dbReference type="ARBA" id="ARBA00012860"/>
    </source>
</evidence>
<keyword evidence="7" id="KW-0665">Pyrimidine biosynthesis</keyword>
<evidence type="ECO:0000259" key="8">
    <source>
        <dbReference type="Pfam" id="PF01979"/>
    </source>
</evidence>
<evidence type="ECO:0000256" key="6">
    <source>
        <dbReference type="ARBA" id="ARBA00022833"/>
    </source>
</evidence>
<dbReference type="PANTHER" id="PTHR43137:SF1">
    <property type="entry name" value="DIHYDROOROTASE"/>
    <property type="match status" value="1"/>
</dbReference>
<accession>A0A196SJI5</accession>
<dbReference type="NCBIfam" id="TIGR00856">
    <property type="entry name" value="pyrC_dimer"/>
    <property type="match status" value="1"/>
</dbReference>
<name>A0A196SJI5_BLAHN</name>
<feature type="domain" description="Amidohydrolase-related" evidence="8">
    <location>
        <begin position="68"/>
        <end position="306"/>
    </location>
</feature>
<dbReference type="Gene3D" id="3.20.20.140">
    <property type="entry name" value="Metal-dependent hydrolases"/>
    <property type="match status" value="1"/>
</dbReference>
<dbReference type="PANTHER" id="PTHR43137">
    <property type="entry name" value="DIHYDROOROTASE"/>
    <property type="match status" value="1"/>
</dbReference>
<dbReference type="HAMAP" id="MF_00219">
    <property type="entry name" value="PyrC_classII"/>
    <property type="match status" value="1"/>
</dbReference>
<dbReference type="GO" id="GO:0044205">
    <property type="term" value="P:'de novo' UMP biosynthetic process"/>
    <property type="evidence" value="ECO:0007669"/>
    <property type="project" value="UniProtKB-UniPathway"/>
</dbReference>
<gene>
    <name evidence="9" type="ORF">AV274_1069</name>
</gene>
<dbReference type="Pfam" id="PF01979">
    <property type="entry name" value="Amidohydro_1"/>
    <property type="match status" value="1"/>
</dbReference>
<dbReference type="EMBL" id="LXWW01000042">
    <property type="protein sequence ID" value="OAO17210.1"/>
    <property type="molecule type" value="Genomic_DNA"/>
</dbReference>
<dbReference type="InterPro" id="IPR004721">
    <property type="entry name" value="DHOdimr"/>
</dbReference>
<evidence type="ECO:0000256" key="4">
    <source>
        <dbReference type="ARBA" id="ARBA00022723"/>
    </source>
</evidence>
<keyword evidence="4" id="KW-0479">Metal-binding</keyword>
<keyword evidence="6" id="KW-0862">Zinc</keyword>
<sequence length="345" mass="38945">MSATRLRIRRPDDFHVHLRDGKSMVSLARVNPVYKRFLVMPNVMPNPITTVDRAIAYKKRIEAEFAPDNDLQLLMTLYLTDHTTPEEIVKAKESGIVYACKYYPAGATTNSENGVTDIHNVYDVLKKMAELKMPLCIHGEATDPSIDIFDREAYFVEHTLIPLHADLPDLKIIMEHITTKQGVEFVLNGGENIGGTITPQHLMYNRNQLLVGGIKPHFYCLPILKREEHRQALLAAVRSGCKRLFLGTDSAPHAKERKECEKGCAGCFSEFLSIELYAEIFEANGCLDKLEAFASENGADFYGLPRNEDFIELEKKEWTVPENYTLGDSVVVPLKAGEVLKWKCV</sequence>
<dbReference type="GO" id="GO:0005737">
    <property type="term" value="C:cytoplasm"/>
    <property type="evidence" value="ECO:0007669"/>
    <property type="project" value="TreeGrafter"/>
</dbReference>
<organism evidence="9 10">
    <name type="scientific">Blastocystis sp. subtype 1 (strain ATCC 50177 / NandII)</name>
    <dbReference type="NCBI Taxonomy" id="478820"/>
    <lineage>
        <taxon>Eukaryota</taxon>
        <taxon>Sar</taxon>
        <taxon>Stramenopiles</taxon>
        <taxon>Bigyra</taxon>
        <taxon>Opalozoa</taxon>
        <taxon>Opalinata</taxon>
        <taxon>Blastocystidae</taxon>
        <taxon>Blastocystis</taxon>
    </lineage>
</organism>